<organism evidence="2 3">
    <name type="scientific">Colletotrichum tofieldiae</name>
    <dbReference type="NCBI Taxonomy" id="708197"/>
    <lineage>
        <taxon>Eukaryota</taxon>
        <taxon>Fungi</taxon>
        <taxon>Dikarya</taxon>
        <taxon>Ascomycota</taxon>
        <taxon>Pezizomycotina</taxon>
        <taxon>Sordariomycetes</taxon>
        <taxon>Hypocreomycetidae</taxon>
        <taxon>Glomerellales</taxon>
        <taxon>Glomerellaceae</taxon>
        <taxon>Colletotrichum</taxon>
        <taxon>Colletotrichum spaethianum species complex</taxon>
    </lineage>
</organism>
<reference evidence="2 3" key="1">
    <citation type="submission" date="2015-06" db="EMBL/GenBank/DDBJ databases">
        <title>Survival trade-offs in plant roots during colonization by closely related pathogenic and mutualistic fungi.</title>
        <authorList>
            <person name="Hacquard S."/>
            <person name="Kracher B."/>
            <person name="Hiruma K."/>
            <person name="Weinman A."/>
            <person name="Muench P."/>
            <person name="Garrido Oter R."/>
            <person name="Ver Loren van Themaat E."/>
            <person name="Dallerey J.-F."/>
            <person name="Damm U."/>
            <person name="Henrissat B."/>
            <person name="Lespinet O."/>
            <person name="Thon M."/>
            <person name="Kemen E."/>
            <person name="McHardy A.C."/>
            <person name="Schulze-Lefert P."/>
            <person name="O'Connell R.J."/>
        </authorList>
    </citation>
    <scope>NUCLEOTIDE SEQUENCE [LARGE SCALE GENOMIC DNA]</scope>
    <source>
        <strain evidence="2 3">0861</strain>
    </source>
</reference>
<comment type="caution">
    <text evidence="2">The sequence shown here is derived from an EMBL/GenBank/DDBJ whole genome shotgun (WGS) entry which is preliminary data.</text>
</comment>
<dbReference type="Proteomes" id="UP000076552">
    <property type="component" value="Unassembled WGS sequence"/>
</dbReference>
<dbReference type="AlphaFoldDB" id="A0A166W3G9"/>
<keyword evidence="1" id="KW-0472">Membrane</keyword>
<evidence type="ECO:0000313" key="3">
    <source>
        <dbReference type="Proteomes" id="UP000076552"/>
    </source>
</evidence>
<accession>A0A166W3G9</accession>
<proteinExistence type="predicted"/>
<gene>
    <name evidence="2" type="ORF">CT0861_03245</name>
</gene>
<sequence>MAMTPHKHRHMPFKTYMANAIQTRVIDGTTACVDVALHANCVCWAPSYPVFTSHRIEDPSMENYNHINGDCILMMGVTYLTGFGWMYGINLFIVFGEVKNSTADERSNTGLSCASVSRFASATVSKGPTQETVVRLIGASLRLWFNMKERCLLARPQHQSHKVTRSNLR</sequence>
<name>A0A166W3G9_9PEZI</name>
<keyword evidence="3" id="KW-1185">Reference proteome</keyword>
<feature type="transmembrane region" description="Helical" evidence="1">
    <location>
        <begin position="71"/>
        <end position="95"/>
    </location>
</feature>
<protein>
    <submittedName>
        <fullName evidence="2">PLAC8 family protein</fullName>
    </submittedName>
</protein>
<evidence type="ECO:0000256" key="1">
    <source>
        <dbReference type="SAM" id="Phobius"/>
    </source>
</evidence>
<keyword evidence="1" id="KW-1133">Transmembrane helix</keyword>
<keyword evidence="1" id="KW-0812">Transmembrane</keyword>
<dbReference type="EMBL" id="LFIV01000025">
    <property type="protein sequence ID" value="KZL75269.1"/>
    <property type="molecule type" value="Genomic_DNA"/>
</dbReference>
<evidence type="ECO:0000313" key="2">
    <source>
        <dbReference type="EMBL" id="KZL75269.1"/>
    </source>
</evidence>